<dbReference type="RefSeq" id="WP_013628758.1">
    <property type="nucleotide sequence ID" value="NC_015174.1"/>
</dbReference>
<reference evidence="3" key="1">
    <citation type="submission" date="2011-02" db="EMBL/GenBank/DDBJ databases">
        <title>The complete genome of Planctomyces brasiliensis DSM 5305.</title>
        <authorList>
            <person name="Lucas S."/>
            <person name="Copeland A."/>
            <person name="Lapidus A."/>
            <person name="Bruce D."/>
            <person name="Goodwin L."/>
            <person name="Pitluck S."/>
            <person name="Kyrpides N."/>
            <person name="Mavromatis K."/>
            <person name="Pagani I."/>
            <person name="Ivanova N."/>
            <person name="Ovchinnikova G."/>
            <person name="Lu M."/>
            <person name="Detter J.C."/>
            <person name="Han C."/>
            <person name="Land M."/>
            <person name="Hauser L."/>
            <person name="Markowitz V."/>
            <person name="Cheng J.-F."/>
            <person name="Hugenholtz P."/>
            <person name="Woyke T."/>
            <person name="Wu D."/>
            <person name="Tindall B."/>
            <person name="Pomrenke H.G."/>
            <person name="Brambilla E."/>
            <person name="Klenk H.-P."/>
            <person name="Eisen J.A."/>
        </authorList>
    </citation>
    <scope>NUCLEOTIDE SEQUENCE [LARGE SCALE GENOMIC DNA]</scope>
    <source>
        <strain evidence="3">ATCC 49424 / DSM 5305 / JCM 21570 / NBRC 103401 / IFAM 1448</strain>
    </source>
</reference>
<gene>
    <name evidence="2" type="ordered locus">Plabr_2433</name>
</gene>
<evidence type="ECO:0000256" key="1">
    <source>
        <dbReference type="SAM" id="MobiDB-lite"/>
    </source>
</evidence>
<evidence type="ECO:0000313" key="3">
    <source>
        <dbReference type="Proteomes" id="UP000006860"/>
    </source>
</evidence>
<evidence type="ECO:0008006" key="4">
    <source>
        <dbReference type="Google" id="ProtNLM"/>
    </source>
</evidence>
<dbReference type="InterPro" id="IPR021259">
    <property type="entry name" value="DUF2817"/>
</dbReference>
<dbReference type="Gene3D" id="3.40.630.10">
    <property type="entry name" value="Zn peptidases"/>
    <property type="match status" value="1"/>
</dbReference>
<protein>
    <recommendedName>
        <fullName evidence="4">DUF2817 domain-containing protein</fullName>
    </recommendedName>
</protein>
<dbReference type="EMBL" id="CP002546">
    <property type="protein sequence ID" value="ADY60034.1"/>
    <property type="molecule type" value="Genomic_DNA"/>
</dbReference>
<proteinExistence type="predicted"/>
<dbReference type="Proteomes" id="UP000006860">
    <property type="component" value="Chromosome"/>
</dbReference>
<accession>F0SNV8</accession>
<name>F0SNV8_RUBBR</name>
<feature type="compositionally biased region" description="Polar residues" evidence="1">
    <location>
        <begin position="271"/>
        <end position="289"/>
    </location>
</feature>
<dbReference type="HOGENOM" id="CLU_055736_0_0_0"/>
<keyword evidence="3" id="KW-1185">Reference proteome</keyword>
<dbReference type="eggNOG" id="COG3608">
    <property type="taxonomic scope" value="Bacteria"/>
</dbReference>
<dbReference type="KEGG" id="pbs:Plabr_2433"/>
<dbReference type="AlphaFoldDB" id="F0SNV8"/>
<dbReference type="CDD" id="cd06233">
    <property type="entry name" value="M14-like"/>
    <property type="match status" value="1"/>
</dbReference>
<feature type="region of interest" description="Disordered" evidence="1">
    <location>
        <begin position="269"/>
        <end position="290"/>
    </location>
</feature>
<dbReference type="SUPFAM" id="SSF53187">
    <property type="entry name" value="Zn-dependent exopeptidases"/>
    <property type="match status" value="1"/>
</dbReference>
<dbReference type="Pfam" id="PF10994">
    <property type="entry name" value="DUF2817"/>
    <property type="match status" value="1"/>
</dbReference>
<evidence type="ECO:0000313" key="2">
    <source>
        <dbReference type="EMBL" id="ADY60034.1"/>
    </source>
</evidence>
<organism evidence="2 3">
    <name type="scientific">Rubinisphaera brasiliensis (strain ATCC 49424 / DSM 5305 / JCM 21570 / IAM 15109 / NBRC 103401 / IFAM 1448)</name>
    <name type="common">Planctomyces brasiliensis</name>
    <dbReference type="NCBI Taxonomy" id="756272"/>
    <lineage>
        <taxon>Bacteria</taxon>
        <taxon>Pseudomonadati</taxon>
        <taxon>Planctomycetota</taxon>
        <taxon>Planctomycetia</taxon>
        <taxon>Planctomycetales</taxon>
        <taxon>Planctomycetaceae</taxon>
        <taxon>Rubinisphaera</taxon>
    </lineage>
</organism>
<sequence>MSSSVDMHVDHRLVHRAFSKTYIEAQSRFRELATRNGGLLTEIPHPLIGCNGEPLAIDVASWGSDNPESTLLLSSGLHGVEGFFGSAVQVALLESGLLPDRLERMRLVLVHALNPWGFSCGRRFDHNNIDCNRNFLLPGADYSGSPELYRELDSFLNPKRRPHLVDSFFVEAFWLIRRFGFAPLQQAIASGQFDFPEGLFFAGQGPSWTQHQFDAHWEEWTAEAARVVHFDFHTGLGRSGQGRLLLDYQPTEAEQEWFERMFEPQEISFVETESSSNQASEDQAESAKQTRYHATGGIGTFCHQQYPHGSYAYACCEFGTLHPVRMLRRLRQENQGYFHDRLGSNRRARAHRRLHNAFCPNSPRWRRKTLKTALDWITRSLEDLEQSP</sequence>
<dbReference type="OrthoDB" id="4014363at2"/>